<dbReference type="SUPFAM" id="SSF56112">
    <property type="entry name" value="Protein kinase-like (PK-like)"/>
    <property type="match status" value="1"/>
</dbReference>
<dbReference type="SMART" id="SM00220">
    <property type="entry name" value="S_TKc"/>
    <property type="match status" value="1"/>
</dbReference>
<evidence type="ECO:0000256" key="5">
    <source>
        <dbReference type="SAM" id="MobiDB-lite"/>
    </source>
</evidence>
<dbReference type="EMBL" id="JANCPR020000048">
    <property type="protein sequence ID" value="MDJ1136950.1"/>
    <property type="molecule type" value="Genomic_DNA"/>
</dbReference>
<keyword evidence="2" id="KW-0547">Nucleotide-binding</keyword>
<feature type="region of interest" description="Disordered" evidence="5">
    <location>
        <begin position="353"/>
        <end position="372"/>
    </location>
</feature>
<dbReference type="CDD" id="cd14014">
    <property type="entry name" value="STKc_PknB_like"/>
    <property type="match status" value="1"/>
</dbReference>
<dbReference type="Pfam" id="PF13360">
    <property type="entry name" value="PQQ_2"/>
    <property type="match status" value="1"/>
</dbReference>
<dbReference type="PROSITE" id="PS50011">
    <property type="entry name" value="PROTEIN_KINASE_DOM"/>
    <property type="match status" value="1"/>
</dbReference>
<evidence type="ECO:0000256" key="3">
    <source>
        <dbReference type="ARBA" id="ARBA00022777"/>
    </source>
</evidence>
<dbReference type="Proteomes" id="UP001214441">
    <property type="component" value="Unassembled WGS sequence"/>
</dbReference>
<dbReference type="PANTHER" id="PTHR43289:SF34">
    <property type="entry name" value="SERINE_THREONINE-PROTEIN KINASE YBDM-RELATED"/>
    <property type="match status" value="1"/>
</dbReference>
<gene>
    <name evidence="7" type="ORF">NMN56_034420</name>
</gene>
<evidence type="ECO:0000313" key="7">
    <source>
        <dbReference type="EMBL" id="MDJ1136950.1"/>
    </source>
</evidence>
<evidence type="ECO:0000313" key="8">
    <source>
        <dbReference type="Proteomes" id="UP001214441"/>
    </source>
</evidence>
<dbReference type="InterPro" id="IPR000719">
    <property type="entry name" value="Prot_kinase_dom"/>
</dbReference>
<dbReference type="InterPro" id="IPR008271">
    <property type="entry name" value="Ser/Thr_kinase_AS"/>
</dbReference>
<feature type="compositionally biased region" description="Pro residues" evidence="5">
    <location>
        <begin position="293"/>
        <end position="302"/>
    </location>
</feature>
<keyword evidence="8" id="KW-1185">Reference proteome</keyword>
<comment type="caution">
    <text evidence="7">The sequence shown here is derived from an EMBL/GenBank/DDBJ whole genome shotgun (WGS) entry which is preliminary data.</text>
</comment>
<name>A0ABT7A6J8_9ACTN</name>
<dbReference type="InterPro" id="IPR002372">
    <property type="entry name" value="PQQ_rpt_dom"/>
</dbReference>
<dbReference type="InterPro" id="IPR011047">
    <property type="entry name" value="Quinoprotein_ADH-like_sf"/>
</dbReference>
<feature type="domain" description="Protein kinase" evidence="6">
    <location>
        <begin position="16"/>
        <end position="268"/>
    </location>
</feature>
<evidence type="ECO:0000256" key="4">
    <source>
        <dbReference type="ARBA" id="ARBA00022840"/>
    </source>
</evidence>
<evidence type="ECO:0000256" key="2">
    <source>
        <dbReference type="ARBA" id="ARBA00022741"/>
    </source>
</evidence>
<proteinExistence type="predicted"/>
<dbReference type="Gene3D" id="3.30.200.20">
    <property type="entry name" value="Phosphorylase Kinase, domain 1"/>
    <property type="match status" value="1"/>
</dbReference>
<accession>A0ABT7A6J8</accession>
<keyword evidence="1" id="KW-0808">Transferase</keyword>
<reference evidence="7 8" key="1">
    <citation type="submission" date="2023-05" db="EMBL/GenBank/DDBJ databases">
        <title>Streptantibioticus silvisoli sp. nov., acidotolerant actinomycetes 1 from pine litter.</title>
        <authorList>
            <person name="Swiecimska M."/>
            <person name="Golinska P."/>
            <person name="Sangal V."/>
            <person name="Wachnowicz B."/>
            <person name="Goodfellow M."/>
        </authorList>
    </citation>
    <scope>NUCLEOTIDE SEQUENCE [LARGE SCALE GENOMIC DNA]</scope>
    <source>
        <strain evidence="7 8">DSM 42109</strain>
    </source>
</reference>
<dbReference type="PANTHER" id="PTHR43289">
    <property type="entry name" value="MITOGEN-ACTIVATED PROTEIN KINASE KINASE KINASE 20-RELATED"/>
    <property type="match status" value="1"/>
</dbReference>
<dbReference type="RefSeq" id="WP_274047379.1">
    <property type="nucleotide sequence ID" value="NZ_JANCPR020000048.1"/>
</dbReference>
<keyword evidence="4" id="KW-0067">ATP-binding</keyword>
<protein>
    <submittedName>
        <fullName evidence="7">PQQ-binding-like beta-propeller repeat protein</fullName>
    </submittedName>
</protein>
<dbReference type="PROSITE" id="PS00108">
    <property type="entry name" value="PROTEIN_KINASE_ST"/>
    <property type="match status" value="1"/>
</dbReference>
<dbReference type="SUPFAM" id="SSF50998">
    <property type="entry name" value="Quinoprotein alcohol dehydrogenase-like"/>
    <property type="match status" value="1"/>
</dbReference>
<dbReference type="Gene3D" id="2.130.10.10">
    <property type="entry name" value="YVTN repeat-like/Quinoprotein amine dehydrogenase"/>
    <property type="match status" value="1"/>
</dbReference>
<sequence length="747" mass="78672">MLTSLLHDDPQGFGAYRLLARMGSGGMGTVYLARSRGGRTVALKTMHARIAADPDFRTRFRLEVDAARVIGGQYGAQVVDADVAAPTPWFAAEYVLGPPLGAAVELAGPLPEVTVRAVGAGLCGALGQLHRSDVVHRDLKPSNIMVTAHGPKVIDFGIARALGDDRLTRAGAAAGTPAFMSPEQASGQEHTPEGDVFALAGVLVFAATGRGPFGDGQPADLLYRVRYAEPDLTGVPHALVPVLARCLDKDLSARPTTQELMLQLHDGAGEFVDHLPRALLAEIGRCAGGVWQAPPPRLPAPPRADSEPEPEAAHPAHPARGLSRRRLLAIGGGSALAVAGGAGAWAYSAARDEPAPYKKPPPGPSVSASGGKHDWRWQSQIVKGYGDKSPAHPFRAGGLVVIRSGVGFQGIGIRDGKARWSTEDFESDQDVASDGDRLYRLVDLDAEKDRGPKAMRFPLTIAPVDLHDGSRKKALAQLGTFNGVLPFNQLVCAANGVLYLVAGQGEKSRERFERGDTWSLLAVEAKTGKKRWTSPLPARTGGERLYVLAAQVAGDRLVLFQQTADGKVSIVAHDTGSGRALWNKPFPGPAPDPVDVMGRMRTDGDHLYVGGSALRALRLSDGKEAWSTAPKRAGGVFGPPSAAVDGAVYAVEKGQGLCAVDAGDGKRKWREKGAGEGEAAKAAVADPPVIAKEHAYVRGPSGLRAVALSSRKTVRTYKTTGDRFVADEESGVIIGVGDRFVAAFDLL</sequence>
<keyword evidence="3" id="KW-0418">Kinase</keyword>
<dbReference type="InterPro" id="IPR015943">
    <property type="entry name" value="WD40/YVTN_repeat-like_dom_sf"/>
</dbReference>
<evidence type="ECO:0000259" key="6">
    <source>
        <dbReference type="PROSITE" id="PS50011"/>
    </source>
</evidence>
<dbReference type="Pfam" id="PF00069">
    <property type="entry name" value="Pkinase"/>
    <property type="match status" value="1"/>
</dbReference>
<feature type="region of interest" description="Disordered" evidence="5">
    <location>
        <begin position="292"/>
        <end position="320"/>
    </location>
</feature>
<organism evidence="7 8">
    <name type="scientific">Streptomyces iconiensis</name>
    <dbReference type="NCBI Taxonomy" id="1384038"/>
    <lineage>
        <taxon>Bacteria</taxon>
        <taxon>Bacillati</taxon>
        <taxon>Actinomycetota</taxon>
        <taxon>Actinomycetes</taxon>
        <taxon>Kitasatosporales</taxon>
        <taxon>Streptomycetaceae</taxon>
        <taxon>Streptomyces</taxon>
    </lineage>
</organism>
<dbReference type="Gene3D" id="1.10.510.10">
    <property type="entry name" value="Transferase(Phosphotransferase) domain 1"/>
    <property type="match status" value="1"/>
</dbReference>
<dbReference type="InterPro" id="IPR011009">
    <property type="entry name" value="Kinase-like_dom_sf"/>
</dbReference>
<evidence type="ECO:0000256" key="1">
    <source>
        <dbReference type="ARBA" id="ARBA00022679"/>
    </source>
</evidence>